<dbReference type="STRING" id="1121429.SAMN02745133_00248"/>
<evidence type="ECO:0000256" key="9">
    <source>
        <dbReference type="SAM" id="Phobius"/>
    </source>
</evidence>
<dbReference type="InterPro" id="IPR005543">
    <property type="entry name" value="PASTA_dom"/>
</dbReference>
<feature type="transmembrane region" description="Helical" evidence="9">
    <location>
        <begin position="319"/>
        <end position="342"/>
    </location>
</feature>
<evidence type="ECO:0000256" key="4">
    <source>
        <dbReference type="ARBA" id="ARBA00022741"/>
    </source>
</evidence>
<dbReference type="Gene3D" id="3.30.200.20">
    <property type="entry name" value="Phosphorylase Kinase, domain 1"/>
    <property type="match status" value="1"/>
</dbReference>
<feature type="domain" description="PASTA" evidence="11">
    <location>
        <begin position="343"/>
        <end position="410"/>
    </location>
</feature>
<evidence type="ECO:0000256" key="2">
    <source>
        <dbReference type="ARBA" id="ARBA00022527"/>
    </source>
</evidence>
<dbReference type="Gene3D" id="1.10.510.10">
    <property type="entry name" value="Transferase(Phosphotransferase) domain 1"/>
    <property type="match status" value="1"/>
</dbReference>
<feature type="domain" description="PASTA" evidence="11">
    <location>
        <begin position="481"/>
        <end position="549"/>
    </location>
</feature>
<dbReference type="Pfam" id="PF00069">
    <property type="entry name" value="Pkinase"/>
    <property type="match status" value="1"/>
</dbReference>
<dbReference type="InterPro" id="IPR011009">
    <property type="entry name" value="Kinase-like_dom_sf"/>
</dbReference>
<evidence type="ECO:0000313" key="12">
    <source>
        <dbReference type="EMBL" id="SHE36053.1"/>
    </source>
</evidence>
<dbReference type="CDD" id="cd06577">
    <property type="entry name" value="PASTA_pknB"/>
    <property type="match status" value="3"/>
</dbReference>
<sequence length="623" mass="68421">MIGKLLGNRYEILEQLGGGGMALVWKGKDTFLNRLVTIKVLRPEYASDQDFVRRFRREAQAVASLSHPNIVSIYDVGQENGSHYLVMEYVDGESLKELIRREAPLSPTRVIQLGRQIAEALEHAHENNIIHRDVKPHNILITRSGRAKLTDFGIAQASASTLTHTDTIVGSVHYISPEQARGEPAGPKSDIYALGVVLYEMLTGQVPYQGDGAIGVALKHIQEQPLSLREINPGVPEDLEKVVLRAMDKIPERRHKSARALGEDLVSISEETKNMAPYDQEDEHTRVLPGPGLIKEEAKARAAGTPHAPAKRKGLKPAAWGMLALLVVLLIGGALFALNSYLNVAEAEVPPVVGIKREDAERILKERGFNHITVNERFDEKVEKGVVILQDPKAHEKIKTTRTILLVVSKGPDLVEVPDVIGRYFDEAKLTLENEGFLVEAPQPVYSKDIEADKIAAQEPAGKTKAPRGSRIKLFISKGPEPAVQKVPNLVGLTQEAARAELNKVGLELGDVISQAESFDYLSGQIIAHQPGAGEEVEQGTRVNIILSKGPGPAARDVTVRITVPDDGQTHEVKIETEDVRGKYYPYISTHQPGDHVAKSIRLYGKGKVRVYMDGNLVDEKDV</sequence>
<dbReference type="PROSITE" id="PS50011">
    <property type="entry name" value="PROTEIN_KINASE_DOM"/>
    <property type="match status" value="1"/>
</dbReference>
<evidence type="ECO:0000313" key="13">
    <source>
        <dbReference type="Proteomes" id="UP000184148"/>
    </source>
</evidence>
<dbReference type="Proteomes" id="UP000184148">
    <property type="component" value="Unassembled WGS sequence"/>
</dbReference>
<dbReference type="FunFam" id="3.30.200.20:FF:000035">
    <property type="entry name" value="Serine/threonine protein kinase Stk1"/>
    <property type="match status" value="1"/>
</dbReference>
<evidence type="ECO:0000256" key="6">
    <source>
        <dbReference type="ARBA" id="ARBA00022840"/>
    </source>
</evidence>
<accession>A0A1M4SV34</accession>
<dbReference type="NCBIfam" id="NF033483">
    <property type="entry name" value="PknB_PASTA_kin"/>
    <property type="match status" value="1"/>
</dbReference>
<keyword evidence="9" id="KW-0472">Membrane</keyword>
<keyword evidence="4" id="KW-0547">Nucleotide-binding</keyword>
<dbReference type="PROSITE" id="PS51178">
    <property type="entry name" value="PASTA"/>
    <property type="match status" value="3"/>
</dbReference>
<dbReference type="PROSITE" id="PS00108">
    <property type="entry name" value="PROTEIN_KINASE_ST"/>
    <property type="match status" value="1"/>
</dbReference>
<keyword evidence="3" id="KW-0808">Transferase</keyword>
<dbReference type="GO" id="GO:0004674">
    <property type="term" value="F:protein serine/threonine kinase activity"/>
    <property type="evidence" value="ECO:0007669"/>
    <property type="project" value="UniProtKB-KW"/>
</dbReference>
<evidence type="ECO:0000256" key="8">
    <source>
        <dbReference type="ARBA" id="ARBA00048679"/>
    </source>
</evidence>
<keyword evidence="6" id="KW-0067">ATP-binding</keyword>
<feature type="domain" description="PASTA" evidence="11">
    <location>
        <begin position="411"/>
        <end position="478"/>
    </location>
</feature>
<name>A0A1M4SV34_9FIRM</name>
<evidence type="ECO:0000259" key="10">
    <source>
        <dbReference type="PROSITE" id="PS50011"/>
    </source>
</evidence>
<dbReference type="SUPFAM" id="SSF56112">
    <property type="entry name" value="Protein kinase-like (PK-like)"/>
    <property type="match status" value="1"/>
</dbReference>
<dbReference type="SMART" id="SM00220">
    <property type="entry name" value="S_TKc"/>
    <property type="match status" value="1"/>
</dbReference>
<organism evidence="12 13">
    <name type="scientific">Desulforamulus putei DSM 12395</name>
    <dbReference type="NCBI Taxonomy" id="1121429"/>
    <lineage>
        <taxon>Bacteria</taxon>
        <taxon>Bacillati</taxon>
        <taxon>Bacillota</taxon>
        <taxon>Clostridia</taxon>
        <taxon>Eubacteriales</taxon>
        <taxon>Peptococcaceae</taxon>
        <taxon>Desulforamulus</taxon>
    </lineage>
</organism>
<protein>
    <recommendedName>
        <fullName evidence="1">non-specific serine/threonine protein kinase</fullName>
        <ecNumber evidence="1">2.7.11.1</ecNumber>
    </recommendedName>
</protein>
<proteinExistence type="predicted"/>
<dbReference type="OrthoDB" id="9788659at2"/>
<feature type="domain" description="Protein kinase" evidence="10">
    <location>
        <begin position="10"/>
        <end position="266"/>
    </location>
</feature>
<evidence type="ECO:0000259" key="11">
    <source>
        <dbReference type="PROSITE" id="PS51178"/>
    </source>
</evidence>
<evidence type="ECO:0000256" key="3">
    <source>
        <dbReference type="ARBA" id="ARBA00022679"/>
    </source>
</evidence>
<dbReference type="FunFam" id="1.10.510.10:FF:000021">
    <property type="entry name" value="Serine/threonine protein kinase"/>
    <property type="match status" value="1"/>
</dbReference>
<keyword evidence="13" id="KW-1185">Reference proteome</keyword>
<dbReference type="CDD" id="cd14014">
    <property type="entry name" value="STKc_PknB_like"/>
    <property type="match status" value="1"/>
</dbReference>
<keyword evidence="5 12" id="KW-0418">Kinase</keyword>
<gene>
    <name evidence="12" type="ORF">SAMN02745133_00248</name>
</gene>
<dbReference type="PANTHER" id="PTHR43289">
    <property type="entry name" value="MITOGEN-ACTIVATED PROTEIN KINASE KINASE KINASE 20-RELATED"/>
    <property type="match status" value="1"/>
</dbReference>
<evidence type="ECO:0000256" key="5">
    <source>
        <dbReference type="ARBA" id="ARBA00022777"/>
    </source>
</evidence>
<dbReference type="AlphaFoldDB" id="A0A1M4SV34"/>
<dbReference type="Gene3D" id="3.30.10.20">
    <property type="match status" value="3"/>
</dbReference>
<keyword evidence="9" id="KW-0812">Transmembrane</keyword>
<comment type="catalytic activity">
    <reaction evidence="8">
        <text>L-seryl-[protein] + ATP = O-phospho-L-seryl-[protein] + ADP + H(+)</text>
        <dbReference type="Rhea" id="RHEA:17989"/>
        <dbReference type="Rhea" id="RHEA-COMP:9863"/>
        <dbReference type="Rhea" id="RHEA-COMP:11604"/>
        <dbReference type="ChEBI" id="CHEBI:15378"/>
        <dbReference type="ChEBI" id="CHEBI:29999"/>
        <dbReference type="ChEBI" id="CHEBI:30616"/>
        <dbReference type="ChEBI" id="CHEBI:83421"/>
        <dbReference type="ChEBI" id="CHEBI:456216"/>
        <dbReference type="EC" id="2.7.11.1"/>
    </reaction>
</comment>
<evidence type="ECO:0000256" key="1">
    <source>
        <dbReference type="ARBA" id="ARBA00012513"/>
    </source>
</evidence>
<dbReference type="SMART" id="SM00740">
    <property type="entry name" value="PASTA"/>
    <property type="match status" value="3"/>
</dbReference>
<keyword evidence="9" id="KW-1133">Transmembrane helix</keyword>
<dbReference type="RefSeq" id="WP_073234429.1">
    <property type="nucleotide sequence ID" value="NZ_FQUY01000001.1"/>
</dbReference>
<dbReference type="EMBL" id="FQUY01000001">
    <property type="protein sequence ID" value="SHE36053.1"/>
    <property type="molecule type" value="Genomic_DNA"/>
</dbReference>
<keyword evidence="2 12" id="KW-0723">Serine/threonine-protein kinase</keyword>
<evidence type="ECO:0000256" key="7">
    <source>
        <dbReference type="ARBA" id="ARBA00047899"/>
    </source>
</evidence>
<dbReference type="PANTHER" id="PTHR43289:SF34">
    <property type="entry name" value="SERINE_THREONINE-PROTEIN KINASE YBDM-RELATED"/>
    <property type="match status" value="1"/>
</dbReference>
<dbReference type="InterPro" id="IPR000719">
    <property type="entry name" value="Prot_kinase_dom"/>
</dbReference>
<dbReference type="GO" id="GO:0005524">
    <property type="term" value="F:ATP binding"/>
    <property type="evidence" value="ECO:0007669"/>
    <property type="project" value="UniProtKB-KW"/>
</dbReference>
<dbReference type="InterPro" id="IPR008271">
    <property type="entry name" value="Ser/Thr_kinase_AS"/>
</dbReference>
<dbReference type="Pfam" id="PF03793">
    <property type="entry name" value="PASTA"/>
    <property type="match status" value="3"/>
</dbReference>
<reference evidence="13" key="1">
    <citation type="submission" date="2016-11" db="EMBL/GenBank/DDBJ databases">
        <authorList>
            <person name="Varghese N."/>
            <person name="Submissions S."/>
        </authorList>
    </citation>
    <scope>NUCLEOTIDE SEQUENCE [LARGE SCALE GENOMIC DNA]</scope>
    <source>
        <strain evidence="13">DSM 12395</strain>
    </source>
</reference>
<comment type="catalytic activity">
    <reaction evidence="7">
        <text>L-threonyl-[protein] + ATP = O-phospho-L-threonyl-[protein] + ADP + H(+)</text>
        <dbReference type="Rhea" id="RHEA:46608"/>
        <dbReference type="Rhea" id="RHEA-COMP:11060"/>
        <dbReference type="Rhea" id="RHEA-COMP:11605"/>
        <dbReference type="ChEBI" id="CHEBI:15378"/>
        <dbReference type="ChEBI" id="CHEBI:30013"/>
        <dbReference type="ChEBI" id="CHEBI:30616"/>
        <dbReference type="ChEBI" id="CHEBI:61977"/>
        <dbReference type="ChEBI" id="CHEBI:456216"/>
        <dbReference type="EC" id="2.7.11.1"/>
    </reaction>
</comment>
<dbReference type="EC" id="2.7.11.1" evidence="1"/>